<sequence length="182" mass="21869">MKINLLKFFQLIIFFLLFISFTSANFDLLVRISGTWTKLKEFQWLVRVNANERFQCFIYKQDSEIKYEGKFLHEFKNKDMLFNFKINENKEKIQKCNWNFECILIKHLFIHQLVEHLKYQLNETILPSVQVRSSSVTGGNQRLPQNHPRPIIKTISGSDYLKQVQERHPSNLGKREILHYFN</sequence>
<reference evidence="2" key="1">
    <citation type="submission" date="2016-11" db="UniProtKB">
        <authorList>
            <consortium name="WormBaseParasite"/>
        </authorList>
    </citation>
    <scope>IDENTIFICATION</scope>
</reference>
<evidence type="ECO:0000313" key="2">
    <source>
        <dbReference type="WBParaSite" id="MhA1_Contig2281.frz3.gene4"/>
    </source>
</evidence>
<keyword evidence="1" id="KW-1185">Reference proteome</keyword>
<proteinExistence type="predicted"/>
<evidence type="ECO:0000313" key="1">
    <source>
        <dbReference type="Proteomes" id="UP000095281"/>
    </source>
</evidence>
<dbReference type="WBParaSite" id="MhA1_Contig2281.frz3.gene4">
    <property type="protein sequence ID" value="MhA1_Contig2281.frz3.gene4"/>
    <property type="gene ID" value="MhA1_Contig2281.frz3.gene4"/>
</dbReference>
<accession>A0A1I8BFN1</accession>
<dbReference type="Proteomes" id="UP000095281">
    <property type="component" value="Unplaced"/>
</dbReference>
<name>A0A1I8BFN1_MELHA</name>
<protein>
    <submittedName>
        <fullName evidence="2">Uncharacterized protein</fullName>
    </submittedName>
</protein>
<organism evidence="1 2">
    <name type="scientific">Meloidogyne hapla</name>
    <name type="common">Root-knot nematode worm</name>
    <dbReference type="NCBI Taxonomy" id="6305"/>
    <lineage>
        <taxon>Eukaryota</taxon>
        <taxon>Metazoa</taxon>
        <taxon>Ecdysozoa</taxon>
        <taxon>Nematoda</taxon>
        <taxon>Chromadorea</taxon>
        <taxon>Rhabditida</taxon>
        <taxon>Tylenchina</taxon>
        <taxon>Tylenchomorpha</taxon>
        <taxon>Tylenchoidea</taxon>
        <taxon>Meloidogynidae</taxon>
        <taxon>Meloidogyninae</taxon>
        <taxon>Meloidogyne</taxon>
    </lineage>
</organism>
<dbReference type="AlphaFoldDB" id="A0A1I8BFN1"/>